<evidence type="ECO:0000313" key="10">
    <source>
        <dbReference type="EMBL" id="STX40443.1"/>
    </source>
</evidence>
<comment type="catalytic activity">
    <reaction evidence="1 9">
        <text>S-adenosyl-L-methionine + a thiopurine = S-adenosyl-L-homocysteine + a thiopurine S-methylether.</text>
        <dbReference type="EC" id="2.1.1.67"/>
    </reaction>
</comment>
<comment type="subcellular location">
    <subcellularLocation>
        <location evidence="2 9">Cytoplasm</location>
    </subcellularLocation>
</comment>
<comment type="similarity">
    <text evidence="3 9">Belongs to the class I-like SAM-binding methyltransferase superfamily. TPMT family.</text>
</comment>
<evidence type="ECO:0000256" key="5">
    <source>
        <dbReference type="ARBA" id="ARBA00022490"/>
    </source>
</evidence>
<accession>A0A378IYB7</accession>
<dbReference type="InterPro" id="IPR022474">
    <property type="entry name" value="Thiopur_S-MeTfrase_Se/Te_detox"/>
</dbReference>
<dbReference type="OrthoDB" id="9778208at2"/>
<name>A0A378IYB7_9GAMM</name>
<dbReference type="PANTHER" id="PTHR10259">
    <property type="entry name" value="THIOPURINE S-METHYLTRANSFERASE"/>
    <property type="match status" value="1"/>
</dbReference>
<dbReference type="EMBL" id="UGOA01000001">
    <property type="protein sequence ID" value="STX40443.1"/>
    <property type="molecule type" value="Genomic_DNA"/>
</dbReference>
<dbReference type="InterPro" id="IPR008854">
    <property type="entry name" value="TPMT"/>
</dbReference>
<sequence length="221" mass="25488">MNAGSQFWLNLWREGKTSFHRTEVNPDLSARWSSLQLPTEATVLVPLCGKSLDMLWLMEQGFRVIGIELSEQAVLQFSEENRLTLVKKIYPQAISYQTKSLTIWVANIFSLNPAFIVPADAIYDRAALIALPPNLRPQYVRCCLQWLKERGKILLKTMHYDNLEMQGPPFSVADEEIRRLYSNCQIIQSMRETSRQVGEQEPLYARGLREVTEKVWALQAQ</sequence>
<evidence type="ECO:0000256" key="2">
    <source>
        <dbReference type="ARBA" id="ARBA00004496"/>
    </source>
</evidence>
<dbReference type="Gene3D" id="3.40.50.150">
    <property type="entry name" value="Vaccinia Virus protein VP39"/>
    <property type="match status" value="1"/>
</dbReference>
<feature type="binding site" evidence="9">
    <location>
        <position position="125"/>
    </location>
    <ligand>
        <name>S-adenosyl-L-methionine</name>
        <dbReference type="ChEBI" id="CHEBI:59789"/>
    </ligand>
</feature>
<evidence type="ECO:0000313" key="11">
    <source>
        <dbReference type="Proteomes" id="UP000254677"/>
    </source>
</evidence>
<organism evidence="10 11">
    <name type="scientific">Legionella donaldsonii</name>
    <dbReference type="NCBI Taxonomy" id="45060"/>
    <lineage>
        <taxon>Bacteria</taxon>
        <taxon>Pseudomonadati</taxon>
        <taxon>Pseudomonadota</taxon>
        <taxon>Gammaproteobacteria</taxon>
        <taxon>Legionellales</taxon>
        <taxon>Legionellaceae</taxon>
        <taxon>Legionella</taxon>
    </lineage>
</organism>
<dbReference type="SUPFAM" id="SSF53335">
    <property type="entry name" value="S-adenosyl-L-methionine-dependent methyltransferases"/>
    <property type="match status" value="1"/>
</dbReference>
<dbReference type="CDD" id="cd02440">
    <property type="entry name" value="AdoMet_MTases"/>
    <property type="match status" value="1"/>
</dbReference>
<dbReference type="PROSITE" id="PS51585">
    <property type="entry name" value="SAM_MT_TPMT"/>
    <property type="match status" value="1"/>
</dbReference>
<dbReference type="NCBIfam" id="NF009732">
    <property type="entry name" value="PRK13255.1"/>
    <property type="match status" value="1"/>
</dbReference>
<feature type="binding site" evidence="9">
    <location>
        <position position="47"/>
    </location>
    <ligand>
        <name>S-adenosyl-L-methionine</name>
        <dbReference type="ChEBI" id="CHEBI:59789"/>
    </ligand>
</feature>
<evidence type="ECO:0000256" key="4">
    <source>
        <dbReference type="ARBA" id="ARBA00011905"/>
    </source>
</evidence>
<keyword evidence="11" id="KW-1185">Reference proteome</keyword>
<evidence type="ECO:0000256" key="9">
    <source>
        <dbReference type="HAMAP-Rule" id="MF_00812"/>
    </source>
</evidence>
<dbReference type="AlphaFoldDB" id="A0A378IYB7"/>
<dbReference type="PIRSF" id="PIRSF023956">
    <property type="entry name" value="Thiopurine_S-methyltransferase"/>
    <property type="match status" value="1"/>
</dbReference>
<dbReference type="Proteomes" id="UP000254677">
    <property type="component" value="Unassembled WGS sequence"/>
</dbReference>
<keyword evidence="5 9" id="KW-0963">Cytoplasm</keyword>
<keyword evidence="7 9" id="KW-0808">Transferase</keyword>
<evidence type="ECO:0000256" key="3">
    <source>
        <dbReference type="ARBA" id="ARBA00008145"/>
    </source>
</evidence>
<dbReference type="NCBIfam" id="TIGR03840">
    <property type="entry name" value="TMPT_Se_Te"/>
    <property type="match status" value="1"/>
</dbReference>
<dbReference type="FunFam" id="3.40.50.150:FF:000101">
    <property type="entry name" value="Thiopurine S-methyltransferase"/>
    <property type="match status" value="1"/>
</dbReference>
<keyword evidence="8 9" id="KW-0949">S-adenosyl-L-methionine</keyword>
<dbReference type="GO" id="GO:0008119">
    <property type="term" value="F:thiopurine S-methyltransferase activity"/>
    <property type="evidence" value="ECO:0007669"/>
    <property type="project" value="UniProtKB-UniRule"/>
</dbReference>
<keyword evidence="6 9" id="KW-0489">Methyltransferase</keyword>
<dbReference type="RefSeq" id="WP_115220101.1">
    <property type="nucleotide sequence ID" value="NZ_CAXYJE010000001.1"/>
</dbReference>
<feature type="binding site" evidence="9">
    <location>
        <position position="68"/>
    </location>
    <ligand>
        <name>S-adenosyl-L-methionine</name>
        <dbReference type="ChEBI" id="CHEBI:59789"/>
    </ligand>
</feature>
<dbReference type="HAMAP" id="MF_00812">
    <property type="entry name" value="Thiopur_methtran"/>
    <property type="match status" value="1"/>
</dbReference>
<evidence type="ECO:0000256" key="6">
    <source>
        <dbReference type="ARBA" id="ARBA00022603"/>
    </source>
</evidence>
<evidence type="ECO:0000256" key="1">
    <source>
        <dbReference type="ARBA" id="ARBA00000903"/>
    </source>
</evidence>
<evidence type="ECO:0000256" key="7">
    <source>
        <dbReference type="ARBA" id="ARBA00022679"/>
    </source>
</evidence>
<proteinExistence type="inferred from homology"/>
<dbReference type="PANTHER" id="PTHR10259:SF11">
    <property type="entry name" value="THIOPURINE S-METHYLTRANSFERASE"/>
    <property type="match status" value="1"/>
</dbReference>
<dbReference type="Pfam" id="PF05724">
    <property type="entry name" value="TPMT"/>
    <property type="match status" value="1"/>
</dbReference>
<dbReference type="InterPro" id="IPR029063">
    <property type="entry name" value="SAM-dependent_MTases_sf"/>
</dbReference>
<feature type="binding site" evidence="9">
    <location>
        <position position="12"/>
    </location>
    <ligand>
        <name>S-adenosyl-L-methionine</name>
        <dbReference type="ChEBI" id="CHEBI:59789"/>
    </ligand>
</feature>
<dbReference type="GO" id="GO:0032259">
    <property type="term" value="P:methylation"/>
    <property type="evidence" value="ECO:0007669"/>
    <property type="project" value="UniProtKB-KW"/>
</dbReference>
<protein>
    <recommendedName>
        <fullName evidence="4 9">Thiopurine S-methyltransferase</fullName>
        <ecNumber evidence="4 9">2.1.1.67</ecNumber>
    </recommendedName>
    <alternativeName>
        <fullName evidence="9">Thiopurine methyltransferase</fullName>
    </alternativeName>
</protein>
<dbReference type="InterPro" id="IPR025835">
    <property type="entry name" value="Thiopurine_S-MeTrfase"/>
</dbReference>
<reference evidence="10 11" key="1">
    <citation type="submission" date="2018-06" db="EMBL/GenBank/DDBJ databases">
        <authorList>
            <consortium name="Pathogen Informatics"/>
            <person name="Doyle S."/>
        </authorList>
    </citation>
    <scope>NUCLEOTIDE SEQUENCE [LARGE SCALE GENOMIC DNA]</scope>
    <source>
        <strain evidence="10 11">NCTC13292</strain>
    </source>
</reference>
<dbReference type="GO" id="GO:0005737">
    <property type="term" value="C:cytoplasm"/>
    <property type="evidence" value="ECO:0007669"/>
    <property type="project" value="UniProtKB-SubCell"/>
</dbReference>
<evidence type="ECO:0000256" key="8">
    <source>
        <dbReference type="ARBA" id="ARBA00022691"/>
    </source>
</evidence>
<gene>
    <name evidence="9 10" type="primary">tpm</name>
    <name evidence="10" type="ORF">NCTC13292_00189</name>
</gene>
<dbReference type="GO" id="GO:0010038">
    <property type="term" value="P:response to metal ion"/>
    <property type="evidence" value="ECO:0007669"/>
    <property type="project" value="InterPro"/>
</dbReference>
<dbReference type="EC" id="2.1.1.67" evidence="4 9"/>